<comment type="caution">
    <text evidence="1">The sequence shown here is derived from an EMBL/GenBank/DDBJ whole genome shotgun (WGS) entry which is preliminary data.</text>
</comment>
<keyword evidence="2" id="KW-1185">Reference proteome</keyword>
<evidence type="ECO:0000313" key="1">
    <source>
        <dbReference type="EMBL" id="OMJ79893.1"/>
    </source>
</evidence>
<proteinExistence type="predicted"/>
<gene>
    <name evidence="1" type="ORF">SteCoe_19979</name>
</gene>
<dbReference type="AlphaFoldDB" id="A0A1R2BSV0"/>
<protein>
    <submittedName>
        <fullName evidence="1">Uncharacterized protein</fullName>
    </submittedName>
</protein>
<reference evidence="1 2" key="1">
    <citation type="submission" date="2016-11" db="EMBL/GenBank/DDBJ databases">
        <title>The macronuclear genome of Stentor coeruleus: a giant cell with tiny introns.</title>
        <authorList>
            <person name="Slabodnick M."/>
            <person name="Ruby J.G."/>
            <person name="Reiff S.B."/>
            <person name="Swart E.C."/>
            <person name="Gosai S."/>
            <person name="Prabakaran S."/>
            <person name="Witkowska E."/>
            <person name="Larue G.E."/>
            <person name="Fisher S."/>
            <person name="Freeman R.M."/>
            <person name="Gunawardena J."/>
            <person name="Chu W."/>
            <person name="Stover N.A."/>
            <person name="Gregory B.D."/>
            <person name="Nowacki M."/>
            <person name="Derisi J."/>
            <person name="Roy S.W."/>
            <person name="Marshall W.F."/>
            <person name="Sood P."/>
        </authorList>
    </citation>
    <scope>NUCLEOTIDE SEQUENCE [LARGE SCALE GENOMIC DNA]</scope>
    <source>
        <strain evidence="1">WM001</strain>
    </source>
</reference>
<accession>A0A1R2BSV0</accession>
<dbReference type="Proteomes" id="UP000187209">
    <property type="component" value="Unassembled WGS sequence"/>
</dbReference>
<organism evidence="1 2">
    <name type="scientific">Stentor coeruleus</name>
    <dbReference type="NCBI Taxonomy" id="5963"/>
    <lineage>
        <taxon>Eukaryota</taxon>
        <taxon>Sar</taxon>
        <taxon>Alveolata</taxon>
        <taxon>Ciliophora</taxon>
        <taxon>Postciliodesmatophora</taxon>
        <taxon>Heterotrichea</taxon>
        <taxon>Heterotrichida</taxon>
        <taxon>Stentoridae</taxon>
        <taxon>Stentor</taxon>
    </lineage>
</organism>
<dbReference type="EMBL" id="MPUH01000449">
    <property type="protein sequence ID" value="OMJ79893.1"/>
    <property type="molecule type" value="Genomic_DNA"/>
</dbReference>
<name>A0A1R2BSV0_9CILI</name>
<evidence type="ECO:0000313" key="2">
    <source>
        <dbReference type="Proteomes" id="UP000187209"/>
    </source>
</evidence>
<sequence>MDFKELPLKYPQMKLTNQYILKENILKDRREPSKMYLKHMKSLKVEQGLCQLLLKKEQRSVSKQVLHCRISQNYEKLYDMSPARKKIKLQNARLSFRSINVPKKIEYNKSQSCINSTSDLDKLFTKNPSHSQLQHFRLASYKNLIPKLRKLKSN</sequence>